<dbReference type="PANTHER" id="PTHR43381:SF4">
    <property type="entry name" value="EUKARYOTIC TRANSLATION INITIATION FACTOR 5B"/>
    <property type="match status" value="1"/>
</dbReference>
<dbReference type="SUPFAM" id="SSF52540">
    <property type="entry name" value="P-loop containing nucleoside triphosphate hydrolases"/>
    <property type="match status" value="1"/>
</dbReference>
<comment type="caution">
    <text evidence="11">The sequence shown here is derived from an EMBL/GenBank/DDBJ whole genome shotgun (WGS) entry which is preliminary data.</text>
</comment>
<dbReference type="GO" id="GO:0003743">
    <property type="term" value="F:translation initiation factor activity"/>
    <property type="evidence" value="ECO:0007669"/>
    <property type="project" value="UniProtKB-UniRule"/>
</dbReference>
<dbReference type="HAMAP" id="MF_00100_A">
    <property type="entry name" value="IF_2_A"/>
    <property type="match status" value="1"/>
</dbReference>
<dbReference type="InterPro" id="IPR004544">
    <property type="entry name" value="TF_aIF-2_arc"/>
</dbReference>
<dbReference type="CDD" id="cd03703">
    <property type="entry name" value="aeIF5B_II"/>
    <property type="match status" value="1"/>
</dbReference>
<name>A0A1J5TIX0_9ARCH</name>
<dbReference type="Gene3D" id="3.40.50.300">
    <property type="entry name" value="P-loop containing nucleotide triphosphate hydrolases"/>
    <property type="match status" value="1"/>
</dbReference>
<dbReference type="SUPFAM" id="SSF50447">
    <property type="entry name" value="Translation proteins"/>
    <property type="match status" value="1"/>
</dbReference>
<evidence type="ECO:0000256" key="9">
    <source>
        <dbReference type="RuleBase" id="RU000644"/>
    </source>
</evidence>
<evidence type="ECO:0000256" key="7">
    <source>
        <dbReference type="ARBA" id="ARBA00024852"/>
    </source>
</evidence>
<evidence type="ECO:0000256" key="2">
    <source>
        <dbReference type="ARBA" id="ARBA00020166"/>
    </source>
</evidence>
<evidence type="ECO:0000256" key="5">
    <source>
        <dbReference type="ARBA" id="ARBA00022917"/>
    </source>
</evidence>
<dbReference type="NCBIfam" id="TIGR00491">
    <property type="entry name" value="aIF-2"/>
    <property type="match status" value="1"/>
</dbReference>
<dbReference type="GO" id="GO:0003924">
    <property type="term" value="F:GTPase activity"/>
    <property type="evidence" value="ECO:0007669"/>
    <property type="project" value="UniProtKB-UniRule"/>
</dbReference>
<evidence type="ECO:0000256" key="8">
    <source>
        <dbReference type="HAMAP-Rule" id="MF_00100"/>
    </source>
</evidence>
<feature type="binding site" evidence="8">
    <location>
        <begin position="16"/>
        <end position="23"/>
    </location>
    <ligand>
        <name>GTP</name>
        <dbReference type="ChEBI" id="CHEBI:37565"/>
    </ligand>
</feature>
<evidence type="ECO:0000256" key="4">
    <source>
        <dbReference type="ARBA" id="ARBA00022741"/>
    </source>
</evidence>
<dbReference type="Pfam" id="PF11987">
    <property type="entry name" value="IF-2"/>
    <property type="match status" value="1"/>
</dbReference>
<accession>A0A1J5TIX0</accession>
<dbReference type="EMBL" id="MIYV01000007">
    <property type="protein sequence ID" value="OIR13652.1"/>
    <property type="molecule type" value="Genomic_DNA"/>
</dbReference>
<dbReference type="InterPro" id="IPR009000">
    <property type="entry name" value="Transl_B-barrel_sf"/>
</dbReference>
<organism evidence="11 12">
    <name type="scientific">Marine Group III euryarchaeote CG-Epi6</name>
    <dbReference type="NCBI Taxonomy" id="1889000"/>
    <lineage>
        <taxon>Archaea</taxon>
        <taxon>Methanobacteriati</taxon>
        <taxon>Thermoplasmatota</taxon>
        <taxon>Thermoplasmata</taxon>
        <taxon>Candidatus Thermoprofundales</taxon>
    </lineage>
</organism>
<dbReference type="SUPFAM" id="SSF52156">
    <property type="entry name" value="Initiation factor IF2/eIF5b, domain 3"/>
    <property type="match status" value="1"/>
</dbReference>
<feature type="binding site" evidence="8">
    <location>
        <begin position="78"/>
        <end position="82"/>
    </location>
    <ligand>
        <name>GTP</name>
        <dbReference type="ChEBI" id="CHEBI:37565"/>
    </ligand>
</feature>
<dbReference type="Gene3D" id="3.40.50.10050">
    <property type="entry name" value="Translation initiation factor IF- 2, domain 3"/>
    <property type="match status" value="1"/>
</dbReference>
<evidence type="ECO:0000256" key="6">
    <source>
        <dbReference type="ARBA" id="ARBA00023134"/>
    </source>
</evidence>
<dbReference type="InterPro" id="IPR036925">
    <property type="entry name" value="TIF_IF2_dom3_sf"/>
</dbReference>
<keyword evidence="3 8" id="KW-0396">Initiation factor</keyword>
<evidence type="ECO:0000259" key="10">
    <source>
        <dbReference type="PROSITE" id="PS51722"/>
    </source>
</evidence>
<dbReference type="NCBIfam" id="TIGR00231">
    <property type="entry name" value="small_GTP"/>
    <property type="match status" value="1"/>
</dbReference>
<feature type="binding site" evidence="8">
    <location>
        <begin position="132"/>
        <end position="135"/>
    </location>
    <ligand>
        <name>GTP</name>
        <dbReference type="ChEBI" id="CHEBI:37565"/>
    </ligand>
</feature>
<dbReference type="PRINTS" id="PR00315">
    <property type="entry name" value="ELONGATNFCT"/>
</dbReference>
<dbReference type="Proteomes" id="UP000183403">
    <property type="component" value="Unassembled WGS sequence"/>
</dbReference>
<reference evidence="11 12" key="1">
    <citation type="submission" date="2016-08" db="EMBL/GenBank/DDBJ databases">
        <title>New Insights into Marine Group III Euryarchaeota, from dark to light.</title>
        <authorList>
            <person name="Haro-Moreno J.M."/>
            <person name="Rodriguez-Valera F."/>
            <person name="Lopez-Garcia P."/>
            <person name="Moreira D."/>
            <person name="Martin-Cuadrado A.B."/>
        </authorList>
    </citation>
    <scope>NUCLEOTIDE SEQUENCE [LARGE SCALE GENOMIC DNA]</scope>
    <source>
        <strain evidence="11">CG-Epi6</strain>
    </source>
</reference>
<dbReference type="Pfam" id="PF14578">
    <property type="entry name" value="GTP_EFTU_D4"/>
    <property type="match status" value="1"/>
</dbReference>
<evidence type="ECO:0000256" key="3">
    <source>
        <dbReference type="ARBA" id="ARBA00022540"/>
    </source>
</evidence>
<dbReference type="GO" id="GO:0005525">
    <property type="term" value="F:GTP binding"/>
    <property type="evidence" value="ECO:0007669"/>
    <property type="project" value="UniProtKB-KW"/>
</dbReference>
<feature type="domain" description="Tr-type G" evidence="10">
    <location>
        <begin position="7"/>
        <end position="222"/>
    </location>
</feature>
<dbReference type="FunFam" id="3.40.50.300:FF:000112">
    <property type="entry name" value="Eukaryotic translation initiation factor 5B"/>
    <property type="match status" value="1"/>
</dbReference>
<keyword evidence="5 8" id="KW-0648">Protein biosynthesis</keyword>
<keyword evidence="4 8" id="KW-0547">Nucleotide-binding</keyword>
<protein>
    <recommendedName>
        <fullName evidence="2 8">Probable translation initiation factor IF-2</fullName>
    </recommendedName>
</protein>
<dbReference type="NCBIfam" id="NF003078">
    <property type="entry name" value="PRK04004.1"/>
    <property type="match status" value="1"/>
</dbReference>
<dbReference type="InterPro" id="IPR015760">
    <property type="entry name" value="TIF_IF2"/>
</dbReference>
<dbReference type="Pfam" id="PF00009">
    <property type="entry name" value="GTP_EFTU"/>
    <property type="match status" value="1"/>
</dbReference>
<comment type="similarity">
    <text evidence="1 8 9">Belongs to the TRAFAC class translation factor GTPase superfamily. Classic translation factor GTPase family. IF-2 subfamily.</text>
</comment>
<dbReference type="InterPro" id="IPR027417">
    <property type="entry name" value="P-loop_NTPase"/>
</dbReference>
<sequence>MDPNAPLRQPIVAVLGHVDHGKTSLLDYVRGTAVVKREAGAITQHIGATEVPYDTVSKICGPLLKEGTTNLPGLLFIDTPGHHSFSTLRSRGGALADIAVLVVDITEGFKPQTIESINILKQHKTPFILALNKVDKLPGWRTNTGSFLANKASQSPTAQQTFQTRMYEIIGELGTHGFDSALFTDIQDFQKTIALIPTSVKETGEGVPELFMILMGLAQRYLRGRLLLAEGSSEGTVIEIKEEKGLGKTLGVIIYNGVLKASDNLIIGAQPEPVVTRVRSILRPKPLDEIRDPRQQFDSVKVIGAAAGLKVVAPDIEGVVAGAPFYSASSEEEIDAALDRLTDAMKSNVKCTDEGVVIRADAIGSLEALAYELSAVNIPIVKAVVGDVSRRDVVTADPSDEEYRAILAFNVKVHPDAKKELHETGVKIFESDIVYKLLEDYQEWKDKIKDKQAQHLREDFSHPGKFEILEGHTFRTRDPAVVGVRVLGGRIALNQAVLRNDNSVVGHIRSLRSGEQVLKEALQGDEVAIAISEATVGRQISEGDVLYIEMDERAILKIREAGVKLDPIEEDIITEMQKIKKKDQPFWAR</sequence>
<gene>
    <name evidence="8" type="primary">infB</name>
    <name evidence="11" type="ORF">BEU03_01990</name>
</gene>
<dbReference type="CDD" id="cd01887">
    <property type="entry name" value="IF2_eIF5B"/>
    <property type="match status" value="1"/>
</dbReference>
<dbReference type="InterPro" id="IPR029459">
    <property type="entry name" value="EFTU-type"/>
</dbReference>
<dbReference type="FunFam" id="3.40.50.10050:FF:000001">
    <property type="entry name" value="Translation initiation factor IF-2"/>
    <property type="match status" value="1"/>
</dbReference>
<dbReference type="PROSITE" id="PS51722">
    <property type="entry name" value="G_TR_2"/>
    <property type="match status" value="1"/>
</dbReference>
<evidence type="ECO:0000313" key="12">
    <source>
        <dbReference type="Proteomes" id="UP000183403"/>
    </source>
</evidence>
<keyword evidence="6 8" id="KW-0342">GTP-binding</keyword>
<evidence type="ECO:0000256" key="1">
    <source>
        <dbReference type="ARBA" id="ARBA00007733"/>
    </source>
</evidence>
<comment type="function">
    <text evidence="7 8 9">Function in general translation initiation by promoting the binding of the formylmethionine-tRNA to ribosomes. Seems to function along with eIF-2.</text>
</comment>
<dbReference type="Gene3D" id="2.40.30.10">
    <property type="entry name" value="Translation factors"/>
    <property type="match status" value="2"/>
</dbReference>
<dbReference type="InterPro" id="IPR023115">
    <property type="entry name" value="TIF_IF2_dom3"/>
</dbReference>
<dbReference type="AlphaFoldDB" id="A0A1J5TIX0"/>
<dbReference type="InterPro" id="IPR000795">
    <property type="entry name" value="T_Tr_GTP-bd_dom"/>
</dbReference>
<dbReference type="GO" id="GO:0005737">
    <property type="term" value="C:cytoplasm"/>
    <property type="evidence" value="ECO:0007669"/>
    <property type="project" value="TreeGrafter"/>
</dbReference>
<dbReference type="InterPro" id="IPR005225">
    <property type="entry name" value="Small_GTP-bd"/>
</dbReference>
<evidence type="ECO:0000313" key="11">
    <source>
        <dbReference type="EMBL" id="OIR13652.1"/>
    </source>
</evidence>
<proteinExistence type="inferred from homology"/>
<dbReference type="PANTHER" id="PTHR43381">
    <property type="entry name" value="TRANSLATION INITIATION FACTOR IF-2-RELATED"/>
    <property type="match status" value="1"/>
</dbReference>